<dbReference type="Pfam" id="PF15585">
    <property type="entry name" value="Imm7"/>
    <property type="match status" value="1"/>
</dbReference>
<dbReference type="AlphaFoldDB" id="A0A7W3MUQ6"/>
<sequence length="112" mass="12506">MHREIAELVGGFGWAGHFQMKVVNGEGFVTVATLTNHRGGEAADLELFLRELCRVAPGSYGLLHEWDDETTEWPGENAFKVYVLARGRVTVREDPFFSPLVPTIEDPYDPTA</sequence>
<dbReference type="Proteomes" id="UP000539313">
    <property type="component" value="Unassembled WGS sequence"/>
</dbReference>
<organism evidence="1 2">
    <name type="scientific">Thermomonospora cellulosilytica</name>
    <dbReference type="NCBI Taxonomy" id="1411118"/>
    <lineage>
        <taxon>Bacteria</taxon>
        <taxon>Bacillati</taxon>
        <taxon>Actinomycetota</taxon>
        <taxon>Actinomycetes</taxon>
        <taxon>Streptosporangiales</taxon>
        <taxon>Thermomonosporaceae</taxon>
        <taxon>Thermomonospora</taxon>
    </lineage>
</organism>
<evidence type="ECO:0000313" key="1">
    <source>
        <dbReference type="EMBL" id="MBA9002273.1"/>
    </source>
</evidence>
<name>A0A7W3MUQ6_9ACTN</name>
<evidence type="ECO:0000313" key="2">
    <source>
        <dbReference type="Proteomes" id="UP000539313"/>
    </source>
</evidence>
<accession>A0A7W3MUQ6</accession>
<gene>
    <name evidence="1" type="ORF">HNR21_001155</name>
</gene>
<protein>
    <submittedName>
        <fullName evidence="1">Uncharacterized protein</fullName>
    </submittedName>
</protein>
<proteinExistence type="predicted"/>
<dbReference type="EMBL" id="JACJII010000001">
    <property type="protein sequence ID" value="MBA9002273.1"/>
    <property type="molecule type" value="Genomic_DNA"/>
</dbReference>
<comment type="caution">
    <text evidence="1">The sequence shown here is derived from an EMBL/GenBank/DDBJ whole genome shotgun (WGS) entry which is preliminary data.</text>
</comment>
<dbReference type="InterPro" id="IPR028965">
    <property type="entry name" value="Imm7"/>
</dbReference>
<reference evidence="1 2" key="1">
    <citation type="submission" date="2020-08" db="EMBL/GenBank/DDBJ databases">
        <title>Sequencing the genomes of 1000 actinobacteria strains.</title>
        <authorList>
            <person name="Klenk H.-P."/>
        </authorList>
    </citation>
    <scope>NUCLEOTIDE SEQUENCE [LARGE SCALE GENOMIC DNA]</scope>
    <source>
        <strain evidence="1 2">DSM 45823</strain>
    </source>
</reference>
<keyword evidence="2" id="KW-1185">Reference proteome</keyword>